<dbReference type="EMBL" id="JAVRDO010000006">
    <property type="protein sequence ID" value="MDX9688098.1"/>
    <property type="molecule type" value="Genomic_DNA"/>
</dbReference>
<accession>A0ABU5C0E1</accession>
<keyword evidence="2" id="KW-1185">Reference proteome</keyword>
<evidence type="ECO:0000313" key="1">
    <source>
        <dbReference type="EMBL" id="MDX9688098.1"/>
    </source>
</evidence>
<sequence length="121" mass="13476">MIDETRFNRSTLDRMVVLRRHLKQTQGVTVHLGDPDAVQKMIRLSEASDDQLIRQLGLELALAATQQQPQPSAPSGKGLMEALRDKLLTDTAMTMPASFEQPAPGGEPRAVRIYRGRIVRD</sequence>
<protein>
    <submittedName>
        <fullName evidence="1">Uncharacterized protein</fullName>
    </submittedName>
</protein>
<dbReference type="Proteomes" id="UP001281217">
    <property type="component" value="Unassembled WGS sequence"/>
</dbReference>
<evidence type="ECO:0000313" key="2">
    <source>
        <dbReference type="Proteomes" id="UP001281217"/>
    </source>
</evidence>
<reference evidence="2" key="1">
    <citation type="submission" date="2023-07" db="EMBL/GenBank/DDBJ databases">
        <authorList>
            <person name="de Witt J."/>
        </authorList>
    </citation>
    <scope>NUCLEOTIDE SEQUENCE [LARGE SCALE GENOMIC DNA]</scope>
    <source>
        <strain evidence="2">FZJ</strain>
    </source>
</reference>
<name>A0ABU5C0E1_9GAMM</name>
<proteinExistence type="predicted"/>
<comment type="caution">
    <text evidence="1">The sequence shown here is derived from an EMBL/GenBank/DDBJ whole genome shotgun (WGS) entry which is preliminary data.</text>
</comment>
<gene>
    <name evidence="1" type="ORF">RED13_002543</name>
</gene>
<dbReference type="RefSeq" id="WP_273124958.1">
    <property type="nucleotide sequence ID" value="NZ_JAVRDO010000006.1"/>
</dbReference>
<organism evidence="1 2">
    <name type="scientific">Halopseudomonas formosensis</name>
    <dbReference type="NCBI Taxonomy" id="1002526"/>
    <lineage>
        <taxon>Bacteria</taxon>
        <taxon>Pseudomonadati</taxon>
        <taxon>Pseudomonadota</taxon>
        <taxon>Gammaproteobacteria</taxon>
        <taxon>Pseudomonadales</taxon>
        <taxon>Pseudomonadaceae</taxon>
        <taxon>Halopseudomonas</taxon>
    </lineage>
</organism>